<evidence type="ECO:0000313" key="3">
    <source>
        <dbReference type="EMBL" id="UUY06273.1"/>
    </source>
</evidence>
<evidence type="ECO:0000259" key="2">
    <source>
        <dbReference type="Pfam" id="PF07705"/>
    </source>
</evidence>
<accession>A0ABY5PNN3</accession>
<dbReference type="InterPro" id="IPR013783">
    <property type="entry name" value="Ig-like_fold"/>
</dbReference>
<reference evidence="4" key="1">
    <citation type="submission" date="2021-11" db="EMBL/GenBank/DDBJ databases">
        <title>Cultivation dependent microbiological survey of springs from the worlds oldest radium mine currently devoted to the extraction of radon-saturated water.</title>
        <authorList>
            <person name="Kapinusova G."/>
            <person name="Smrhova T."/>
            <person name="Strejcek M."/>
            <person name="Suman J."/>
            <person name="Jani K."/>
            <person name="Pajer P."/>
            <person name="Uhlik O."/>
        </authorList>
    </citation>
    <scope>NUCLEOTIDE SEQUENCE [LARGE SCALE GENOMIC DNA]</scope>
    <source>
        <strain evidence="4">J379</strain>
    </source>
</reference>
<protein>
    <recommendedName>
        <fullName evidence="2">CARDB domain-containing protein</fullName>
    </recommendedName>
</protein>
<feature type="compositionally biased region" description="Pro residues" evidence="1">
    <location>
        <begin position="35"/>
        <end position="47"/>
    </location>
</feature>
<sequence length="137" mass="14303">MQNGEKGRISYRLGTVRGTPPPIQPVPTGGAGEPTPDPTPNPTPSPLKPDIVVSALDTGEVTVKNQGDAIAGPFSVTVNGYTPVRFTSGLAVGASEKKRFNFSGDCGGIYRATADSLNEVAESNETNNQRETDNIVC</sequence>
<feature type="domain" description="CARDB" evidence="2">
    <location>
        <begin position="60"/>
        <end position="131"/>
    </location>
</feature>
<dbReference type="Gene3D" id="2.60.40.10">
    <property type="entry name" value="Immunoglobulins"/>
    <property type="match status" value="1"/>
</dbReference>
<evidence type="ECO:0000313" key="4">
    <source>
        <dbReference type="Proteomes" id="UP001058860"/>
    </source>
</evidence>
<evidence type="ECO:0000256" key="1">
    <source>
        <dbReference type="SAM" id="MobiDB-lite"/>
    </source>
</evidence>
<dbReference type="Pfam" id="PF07705">
    <property type="entry name" value="CARDB"/>
    <property type="match status" value="1"/>
</dbReference>
<dbReference type="Proteomes" id="UP001058860">
    <property type="component" value="Chromosome"/>
</dbReference>
<dbReference type="InterPro" id="IPR011635">
    <property type="entry name" value="CARDB"/>
</dbReference>
<organism evidence="3 4">
    <name type="scientific">Svornostia abyssi</name>
    <dbReference type="NCBI Taxonomy" id="2898438"/>
    <lineage>
        <taxon>Bacteria</taxon>
        <taxon>Bacillati</taxon>
        <taxon>Actinomycetota</taxon>
        <taxon>Thermoleophilia</taxon>
        <taxon>Solirubrobacterales</taxon>
        <taxon>Baekduiaceae</taxon>
        <taxon>Svornostia</taxon>
    </lineage>
</organism>
<dbReference type="EMBL" id="CP088295">
    <property type="protein sequence ID" value="UUY06273.1"/>
    <property type="molecule type" value="Genomic_DNA"/>
</dbReference>
<name>A0ABY5PNN3_9ACTN</name>
<proteinExistence type="predicted"/>
<keyword evidence="4" id="KW-1185">Reference proteome</keyword>
<gene>
    <name evidence="3" type="ORF">LRS13_06635</name>
</gene>
<feature type="region of interest" description="Disordered" evidence="1">
    <location>
        <begin position="1"/>
        <end position="48"/>
    </location>
</feature>